<name>A0A853IG91_9GAMM</name>
<dbReference type="PRINTS" id="PR00368">
    <property type="entry name" value="FADPNR"/>
</dbReference>
<gene>
    <name evidence="6" type="ORF">H0A36_11105</name>
</gene>
<dbReference type="PANTHER" id="PTHR42887:SF2">
    <property type="entry name" value="OS12G0638800 PROTEIN"/>
    <property type="match status" value="1"/>
</dbReference>
<evidence type="ECO:0000313" key="7">
    <source>
        <dbReference type="Proteomes" id="UP000569732"/>
    </source>
</evidence>
<dbReference type="Pfam" id="PF03486">
    <property type="entry name" value="HI0933_like"/>
    <property type="match status" value="1"/>
</dbReference>
<evidence type="ECO:0000256" key="3">
    <source>
        <dbReference type="ARBA" id="ARBA00022827"/>
    </source>
</evidence>
<dbReference type="PANTHER" id="PTHR42887">
    <property type="entry name" value="OS12G0638800 PROTEIN"/>
    <property type="match status" value="1"/>
</dbReference>
<dbReference type="AlphaFoldDB" id="A0A853IG91"/>
<keyword evidence="3" id="KW-0274">FAD</keyword>
<dbReference type="NCBIfam" id="TIGR00275">
    <property type="entry name" value="aminoacetone oxidase family FAD-binding enzyme"/>
    <property type="match status" value="1"/>
</dbReference>
<dbReference type="Gene3D" id="1.10.8.260">
    <property type="entry name" value="HI0933 insert domain-like"/>
    <property type="match status" value="1"/>
</dbReference>
<evidence type="ECO:0000259" key="5">
    <source>
        <dbReference type="Pfam" id="PF22780"/>
    </source>
</evidence>
<dbReference type="RefSeq" id="WP_180568585.1">
    <property type="nucleotide sequence ID" value="NZ_JACCKB010000015.1"/>
</dbReference>
<keyword evidence="2" id="KW-0285">Flavoprotein</keyword>
<accession>A0A853IG91</accession>
<dbReference type="InterPro" id="IPR055178">
    <property type="entry name" value="RsdA/BaiN/AoA(So)-like_dom"/>
</dbReference>
<keyword evidence="7" id="KW-1185">Reference proteome</keyword>
<comment type="caution">
    <text evidence="6">The sequence shown here is derived from an EMBL/GenBank/DDBJ whole genome shotgun (WGS) entry which is preliminary data.</text>
</comment>
<dbReference type="InterPro" id="IPR004792">
    <property type="entry name" value="BaiN-like"/>
</dbReference>
<dbReference type="Gene3D" id="2.40.30.10">
    <property type="entry name" value="Translation factors"/>
    <property type="match status" value="1"/>
</dbReference>
<dbReference type="SUPFAM" id="SSF160996">
    <property type="entry name" value="HI0933 insert domain-like"/>
    <property type="match status" value="1"/>
</dbReference>
<evidence type="ECO:0000256" key="1">
    <source>
        <dbReference type="ARBA" id="ARBA00001974"/>
    </source>
</evidence>
<reference evidence="6 7" key="1">
    <citation type="submission" date="2020-07" db="EMBL/GenBank/DDBJ databases">
        <title>Endozoicomonas sp. nov., isolated from sediment.</title>
        <authorList>
            <person name="Gu T."/>
        </authorList>
    </citation>
    <scope>NUCLEOTIDE SEQUENCE [LARGE SCALE GENOMIC DNA]</scope>
    <source>
        <strain evidence="6 7">SM1973</strain>
    </source>
</reference>
<protein>
    <submittedName>
        <fullName evidence="6">NAD(P)/FAD-dependent oxidoreductase</fullName>
    </submittedName>
</protein>
<feature type="domain" description="RsdA/BaiN/AoA(So)-like insert" evidence="5">
    <location>
        <begin position="198"/>
        <end position="348"/>
    </location>
</feature>
<feature type="domain" description="RsdA/BaiN/AoA(So)-like Rossmann fold-like" evidence="4">
    <location>
        <begin position="5"/>
        <end position="401"/>
    </location>
</feature>
<evidence type="ECO:0000259" key="4">
    <source>
        <dbReference type="Pfam" id="PF03486"/>
    </source>
</evidence>
<dbReference type="Gene3D" id="3.50.50.60">
    <property type="entry name" value="FAD/NAD(P)-binding domain"/>
    <property type="match status" value="1"/>
</dbReference>
<dbReference type="InterPro" id="IPR023166">
    <property type="entry name" value="BaiN-like_dom_sf"/>
</dbReference>
<dbReference type="SUPFAM" id="SSF51905">
    <property type="entry name" value="FAD/NAD(P)-binding domain"/>
    <property type="match status" value="1"/>
</dbReference>
<proteinExistence type="predicted"/>
<dbReference type="InterPro" id="IPR036188">
    <property type="entry name" value="FAD/NAD-bd_sf"/>
</dbReference>
<dbReference type="Proteomes" id="UP000569732">
    <property type="component" value="Unassembled WGS sequence"/>
</dbReference>
<sequence length="403" mass="44416">MRSKDIVIIGAGAAGLICAAQAGARGKSVLVIDHANKPGKKILMSGGGRCNFTNLYVEPDCFLSSNPHFCKSALKGYDQWAFIAQVDQYQIPWHEKEEGQLFCDNSSKDILDMLLADITKVNATVEVLTQLKSVEKQTIGFKLGLEKIDKKKNVISTEVIQCQSLVIATGGPSIPTLGATGFGFQLAEQFGHKVHTYRASLVPFTWNNEDKPWFSELSGISLPITVTAKSGKQFTNQLLFTHRGISGPAILQVSNYWQPGESVKINLCPSVDVLVELKRHQQTDGKIQLKTVLNQWLPKRLTDKLMERYFTNKKLAELNSNEMSLIANQLNHWHFIPGGTEGYRTAEVTLGGVDTNDISSKTMESKLVAGLYFIGEVLDVTGHLGGFNFQWAWASGYAAGKYV</sequence>
<dbReference type="Pfam" id="PF22780">
    <property type="entry name" value="HI0933_like_1st"/>
    <property type="match status" value="1"/>
</dbReference>
<dbReference type="EMBL" id="JACCKB010000015">
    <property type="protein sequence ID" value="NYZ66556.1"/>
    <property type="molecule type" value="Genomic_DNA"/>
</dbReference>
<comment type="cofactor">
    <cofactor evidence="1">
        <name>FAD</name>
        <dbReference type="ChEBI" id="CHEBI:57692"/>
    </cofactor>
</comment>
<dbReference type="InterPro" id="IPR057661">
    <property type="entry name" value="RsdA/BaiN/AoA(So)_Rossmann"/>
</dbReference>
<evidence type="ECO:0000313" key="6">
    <source>
        <dbReference type="EMBL" id="NYZ66556.1"/>
    </source>
</evidence>
<organism evidence="6 7">
    <name type="scientific">Spartinivicinus marinus</name>
    <dbReference type="NCBI Taxonomy" id="2994442"/>
    <lineage>
        <taxon>Bacteria</taxon>
        <taxon>Pseudomonadati</taxon>
        <taxon>Pseudomonadota</taxon>
        <taxon>Gammaproteobacteria</taxon>
        <taxon>Oceanospirillales</taxon>
        <taxon>Zooshikellaceae</taxon>
        <taxon>Spartinivicinus</taxon>
    </lineage>
</organism>
<evidence type="ECO:0000256" key="2">
    <source>
        <dbReference type="ARBA" id="ARBA00022630"/>
    </source>
</evidence>
<dbReference type="PRINTS" id="PR00411">
    <property type="entry name" value="PNDRDTASEI"/>
</dbReference>